<evidence type="ECO:0000313" key="2">
    <source>
        <dbReference type="EMBL" id="MBP1043960.1"/>
    </source>
</evidence>
<dbReference type="RefSeq" id="WP_209531950.1">
    <property type="nucleotide sequence ID" value="NZ_JAEEGA010000020.1"/>
</dbReference>
<organism evidence="2 3">
    <name type="scientific">Vagococcus allomyrinae</name>
    <dbReference type="NCBI Taxonomy" id="2794353"/>
    <lineage>
        <taxon>Bacteria</taxon>
        <taxon>Bacillati</taxon>
        <taxon>Bacillota</taxon>
        <taxon>Bacilli</taxon>
        <taxon>Lactobacillales</taxon>
        <taxon>Enterococcaceae</taxon>
        <taxon>Vagococcus</taxon>
    </lineage>
</organism>
<dbReference type="Gene3D" id="3.20.20.150">
    <property type="entry name" value="Divalent-metal-dependent TIM barrel enzymes"/>
    <property type="match status" value="1"/>
</dbReference>
<dbReference type="InterPro" id="IPR036237">
    <property type="entry name" value="Xyl_isomerase-like_sf"/>
</dbReference>
<accession>A0A940PFL1</accession>
<dbReference type="SUPFAM" id="SSF51658">
    <property type="entry name" value="Xylose isomerase-like"/>
    <property type="match status" value="1"/>
</dbReference>
<dbReference type="InterPro" id="IPR013022">
    <property type="entry name" value="Xyl_isomerase-like_TIM-brl"/>
</dbReference>
<dbReference type="InterPro" id="IPR050312">
    <property type="entry name" value="IolE/XylAMocC-like"/>
</dbReference>
<reference evidence="2" key="1">
    <citation type="submission" date="2020-12" db="EMBL/GenBank/DDBJ databases">
        <title>Vagococcus allomyrinae sp. nov. and Enterococcus lavae sp. nov., isolated from the larvae of Allomyrina dichotoma.</title>
        <authorList>
            <person name="Lee S.D."/>
        </authorList>
    </citation>
    <scope>NUCLEOTIDE SEQUENCE</scope>
    <source>
        <strain evidence="2">BWB3-3</strain>
    </source>
</reference>
<dbReference type="PANTHER" id="PTHR12110">
    <property type="entry name" value="HYDROXYPYRUVATE ISOMERASE"/>
    <property type="match status" value="1"/>
</dbReference>
<evidence type="ECO:0000313" key="3">
    <source>
        <dbReference type="Proteomes" id="UP000674938"/>
    </source>
</evidence>
<name>A0A940PFL1_9ENTE</name>
<comment type="caution">
    <text evidence="2">The sequence shown here is derived from an EMBL/GenBank/DDBJ whole genome shotgun (WGS) entry which is preliminary data.</text>
</comment>
<keyword evidence="2" id="KW-0413">Isomerase</keyword>
<feature type="domain" description="Xylose isomerase-like TIM barrel" evidence="1">
    <location>
        <begin position="24"/>
        <end position="276"/>
    </location>
</feature>
<keyword evidence="3" id="KW-1185">Reference proteome</keyword>
<dbReference type="AlphaFoldDB" id="A0A940PFL1"/>
<dbReference type="Pfam" id="PF01261">
    <property type="entry name" value="AP_endonuc_2"/>
    <property type="match status" value="1"/>
</dbReference>
<dbReference type="Proteomes" id="UP000674938">
    <property type="component" value="Unassembled WGS sequence"/>
</dbReference>
<dbReference type="EMBL" id="JAEEGA010000020">
    <property type="protein sequence ID" value="MBP1043960.1"/>
    <property type="molecule type" value="Genomic_DNA"/>
</dbReference>
<protein>
    <submittedName>
        <fullName evidence="2">Sugar phosphate isomerase/epimerase</fullName>
    </submittedName>
</protein>
<gene>
    <name evidence="2" type="ORF">I6N95_23300</name>
</gene>
<evidence type="ECO:0000259" key="1">
    <source>
        <dbReference type="Pfam" id="PF01261"/>
    </source>
</evidence>
<dbReference type="GO" id="GO:0016853">
    <property type="term" value="F:isomerase activity"/>
    <property type="evidence" value="ECO:0007669"/>
    <property type="project" value="UniProtKB-KW"/>
</dbReference>
<proteinExistence type="predicted"/>
<sequence>MTIPFNLGIRAHDLGQLPLDQLMARIKDYEFTNIQFAITKSFPASAPDLQGLSPGTASYYRQAFQQQQINISVLGCYVNIIATDPQERQMALDSFKTHLRLARDFGASLVGTETGSTGHGFTTDNFTEEAFQKVVISVKELVAEAERFGVSIGIEAGLNHPLHSALLAKRLLTEVGSSNLQIILDCANLMSPDNYLRQTEIVEEALDLLGNRIAMIHLKDFTIENQTIKIVPVGHGLLDFKPILAYIKSQRPHLFATLEATTEPELRDSVDYLRKLYQQLEP</sequence>